<keyword evidence="3 5" id="KW-1133">Transmembrane helix</keyword>
<feature type="transmembrane region" description="Helical" evidence="5">
    <location>
        <begin position="80"/>
        <end position="97"/>
    </location>
</feature>
<reference evidence="7 8" key="1">
    <citation type="submission" date="2022-06" db="EMBL/GenBank/DDBJ databases">
        <title>Halogeometricum sp. a new haloarchaeum isolate from saline soil.</title>
        <authorList>
            <person name="Strakova D."/>
            <person name="Galisteo C."/>
            <person name="Sanchez-Porro C."/>
            <person name="Ventosa A."/>
        </authorList>
    </citation>
    <scope>NUCLEOTIDE SEQUENCE [LARGE SCALE GENOMIC DNA]</scope>
    <source>
        <strain evidence="8">S3BR25-2</strain>
    </source>
</reference>
<keyword evidence="7" id="KW-0378">Hydrolase</keyword>
<dbReference type="RefSeq" id="WP_310926667.1">
    <property type="nucleotide sequence ID" value="NZ_JAMQOQ010000001.1"/>
</dbReference>
<keyword evidence="7" id="KW-0645">Protease</keyword>
<keyword evidence="8" id="KW-1185">Reference proteome</keyword>
<feature type="transmembrane region" description="Helical" evidence="5">
    <location>
        <begin position="142"/>
        <end position="161"/>
    </location>
</feature>
<evidence type="ECO:0000256" key="4">
    <source>
        <dbReference type="ARBA" id="ARBA00023136"/>
    </source>
</evidence>
<evidence type="ECO:0000313" key="7">
    <source>
        <dbReference type="EMBL" id="MDS0292827.1"/>
    </source>
</evidence>
<feature type="transmembrane region" description="Helical" evidence="5">
    <location>
        <begin position="12"/>
        <end position="31"/>
    </location>
</feature>
<evidence type="ECO:0000256" key="3">
    <source>
        <dbReference type="ARBA" id="ARBA00022989"/>
    </source>
</evidence>
<evidence type="ECO:0000256" key="5">
    <source>
        <dbReference type="SAM" id="Phobius"/>
    </source>
</evidence>
<gene>
    <name evidence="7" type="ORF">NDI79_01425</name>
</gene>
<dbReference type="EMBL" id="JAMQOQ010000001">
    <property type="protein sequence ID" value="MDS0292827.1"/>
    <property type="molecule type" value="Genomic_DNA"/>
</dbReference>
<feature type="transmembrane region" description="Helical" evidence="5">
    <location>
        <begin position="330"/>
        <end position="354"/>
    </location>
</feature>
<dbReference type="GO" id="GO:0008233">
    <property type="term" value="F:peptidase activity"/>
    <property type="evidence" value="ECO:0007669"/>
    <property type="project" value="UniProtKB-KW"/>
</dbReference>
<sequence length="553" mass="58744">MDVSGWVVVQRAGVVVAFVLAAAAVVAADRPSGRWGAALRRRFVLGVPWGSLLTLLGVLAVYLFVQGGLGHWYNPLTLPFRAWSYFYPLGVLTAAFAHNGPGHLVGNLVGAAAFAPLAEYAWGHFPRERGATSFGSWRTNPYVRAFVVFPAVVFVVGVLSAAFAIGPIIGFSGVVFAFAGFALVNYPFGTVVALAGGSVVRTVYTAVQTPQLTAGGRPAYITPWWADIAIQGHAFGLFVGVLLGAAVVRSRPRDARPSALRLWTATVIFGVQQSLWAVYWYRGGDTYVLYRAVGVGLVAVAAVVVTYTVVGSDRSVLEGAFDGAFAHRRWQAGAACLILVTGAMTGPAVVANLYTADDGGLPGETVTVRDYEVTYAEGVTNGMTAAVDVSAFGETTAVNTSGVVVRSEERGIWTTAVTKGRLAFGGRAAVVLGGVGWRETVYALRDGWTVTGGNTTYRVLLSHEGSARVVYTADPVRAGPVVGGRNVSVAAAPQGYYLRVTRENETVAARLPADNRSVTLDGLTFTREKRKLFVEYGENGETRLQIAKRETYK</sequence>
<evidence type="ECO:0000313" key="8">
    <source>
        <dbReference type="Proteomes" id="UP001254813"/>
    </source>
</evidence>
<dbReference type="InterPro" id="IPR035952">
    <property type="entry name" value="Rhomboid-like_sf"/>
</dbReference>
<feature type="transmembrane region" description="Helical" evidence="5">
    <location>
        <begin position="260"/>
        <end position="281"/>
    </location>
</feature>
<feature type="transmembrane region" description="Helical" evidence="5">
    <location>
        <begin position="287"/>
        <end position="310"/>
    </location>
</feature>
<organism evidence="7 8">
    <name type="scientific">Halogeometricum luteum</name>
    <dbReference type="NCBI Taxonomy" id="2950537"/>
    <lineage>
        <taxon>Archaea</taxon>
        <taxon>Methanobacteriati</taxon>
        <taxon>Methanobacteriota</taxon>
        <taxon>Stenosarchaea group</taxon>
        <taxon>Halobacteria</taxon>
        <taxon>Halobacteriales</taxon>
        <taxon>Haloferacaceae</taxon>
        <taxon>Halogeometricum</taxon>
    </lineage>
</organism>
<feature type="domain" description="Peptidase S54 rhomboid" evidence="6">
    <location>
        <begin position="91"/>
        <end position="249"/>
    </location>
</feature>
<evidence type="ECO:0000256" key="2">
    <source>
        <dbReference type="ARBA" id="ARBA00022692"/>
    </source>
</evidence>
<evidence type="ECO:0000256" key="1">
    <source>
        <dbReference type="ARBA" id="ARBA00004141"/>
    </source>
</evidence>
<comment type="subcellular location">
    <subcellularLocation>
        <location evidence="1">Membrane</location>
        <topology evidence="1">Multi-pass membrane protein</topology>
    </subcellularLocation>
</comment>
<dbReference type="InterPro" id="IPR022764">
    <property type="entry name" value="Peptidase_S54_rhomboid_dom"/>
</dbReference>
<dbReference type="Gene3D" id="1.20.1540.10">
    <property type="entry name" value="Rhomboid-like"/>
    <property type="match status" value="1"/>
</dbReference>
<dbReference type="Proteomes" id="UP001254813">
    <property type="component" value="Unassembled WGS sequence"/>
</dbReference>
<dbReference type="Pfam" id="PF01694">
    <property type="entry name" value="Rhomboid"/>
    <property type="match status" value="1"/>
</dbReference>
<name>A0ABU2FWA4_9EURY</name>
<feature type="transmembrane region" description="Helical" evidence="5">
    <location>
        <begin position="168"/>
        <end position="188"/>
    </location>
</feature>
<dbReference type="SUPFAM" id="SSF144091">
    <property type="entry name" value="Rhomboid-like"/>
    <property type="match status" value="1"/>
</dbReference>
<keyword evidence="4 5" id="KW-0472">Membrane</keyword>
<proteinExistence type="predicted"/>
<accession>A0ABU2FWA4</accession>
<protein>
    <submittedName>
        <fullName evidence="7">Rhomboid family intramembrane serine protease</fullName>
    </submittedName>
</protein>
<comment type="caution">
    <text evidence="7">The sequence shown here is derived from an EMBL/GenBank/DDBJ whole genome shotgun (WGS) entry which is preliminary data.</text>
</comment>
<feature type="transmembrane region" description="Helical" evidence="5">
    <location>
        <begin position="43"/>
        <end position="65"/>
    </location>
</feature>
<dbReference type="GO" id="GO:0006508">
    <property type="term" value="P:proteolysis"/>
    <property type="evidence" value="ECO:0007669"/>
    <property type="project" value="UniProtKB-KW"/>
</dbReference>
<feature type="transmembrane region" description="Helical" evidence="5">
    <location>
        <begin position="228"/>
        <end position="248"/>
    </location>
</feature>
<evidence type="ECO:0000259" key="6">
    <source>
        <dbReference type="Pfam" id="PF01694"/>
    </source>
</evidence>
<feature type="transmembrane region" description="Helical" evidence="5">
    <location>
        <begin position="104"/>
        <end position="122"/>
    </location>
</feature>
<keyword evidence="2 5" id="KW-0812">Transmembrane</keyword>